<evidence type="ECO:0000256" key="1">
    <source>
        <dbReference type="ARBA" id="ARBA00000677"/>
    </source>
</evidence>
<dbReference type="Gene3D" id="2.10.109.10">
    <property type="entry name" value="Umud Fragment, subunit A"/>
    <property type="match status" value="1"/>
</dbReference>
<evidence type="ECO:0000256" key="2">
    <source>
        <dbReference type="ARBA" id="ARBA00009370"/>
    </source>
</evidence>
<keyword evidence="6" id="KW-0812">Transmembrane</keyword>
<dbReference type="PANTHER" id="PTHR43390:SF1">
    <property type="entry name" value="CHLOROPLAST PROCESSING PEPTIDASE"/>
    <property type="match status" value="1"/>
</dbReference>
<dbReference type="InterPro" id="IPR019758">
    <property type="entry name" value="Pept_S26A_signal_pept_1_CS"/>
</dbReference>
<dbReference type="GO" id="GO:0009003">
    <property type="term" value="F:signal peptidase activity"/>
    <property type="evidence" value="ECO:0007669"/>
    <property type="project" value="UniProtKB-EC"/>
</dbReference>
<reference evidence="8 9" key="1">
    <citation type="journal article" date="2016" name="Nat. Commun.">
        <title>Thousands of microbial genomes shed light on interconnected biogeochemical processes in an aquifer system.</title>
        <authorList>
            <person name="Anantharaman K."/>
            <person name="Brown C.T."/>
            <person name="Hug L.A."/>
            <person name="Sharon I."/>
            <person name="Castelle C.J."/>
            <person name="Probst A.J."/>
            <person name="Thomas B.C."/>
            <person name="Singh A."/>
            <person name="Wilkins M.J."/>
            <person name="Karaoz U."/>
            <person name="Brodie E.L."/>
            <person name="Williams K.H."/>
            <person name="Hubbard S.S."/>
            <person name="Banfield J.F."/>
        </authorList>
    </citation>
    <scope>NUCLEOTIDE SEQUENCE [LARGE SCALE GENOMIC DNA]</scope>
</reference>
<dbReference type="EC" id="3.4.21.89" evidence="3 6"/>
<accession>A0A1G2LR44</accession>
<evidence type="ECO:0000256" key="6">
    <source>
        <dbReference type="RuleBase" id="RU362042"/>
    </source>
</evidence>
<dbReference type="Pfam" id="PF10502">
    <property type="entry name" value="Peptidase_S26"/>
    <property type="match status" value="1"/>
</dbReference>
<dbReference type="NCBIfam" id="TIGR02227">
    <property type="entry name" value="sigpep_I_bact"/>
    <property type="match status" value="1"/>
</dbReference>
<evidence type="ECO:0000313" key="9">
    <source>
        <dbReference type="Proteomes" id="UP000178302"/>
    </source>
</evidence>
<dbReference type="CDD" id="cd06530">
    <property type="entry name" value="S26_SPase_I"/>
    <property type="match status" value="1"/>
</dbReference>
<dbReference type="SUPFAM" id="SSF51306">
    <property type="entry name" value="LexA/Signal peptidase"/>
    <property type="match status" value="1"/>
</dbReference>
<dbReference type="Proteomes" id="UP000178302">
    <property type="component" value="Unassembled WGS sequence"/>
</dbReference>
<evidence type="ECO:0000256" key="5">
    <source>
        <dbReference type="PIRSR" id="PIRSR600223-1"/>
    </source>
</evidence>
<comment type="catalytic activity">
    <reaction evidence="1 6">
        <text>Cleavage of hydrophobic, N-terminal signal or leader sequences from secreted and periplasmic proteins.</text>
        <dbReference type="EC" id="3.4.21.89"/>
    </reaction>
</comment>
<protein>
    <recommendedName>
        <fullName evidence="3 6">Signal peptidase I</fullName>
        <ecNumber evidence="3 6">3.4.21.89</ecNumber>
    </recommendedName>
</protein>
<dbReference type="GO" id="GO:0006465">
    <property type="term" value="P:signal peptide processing"/>
    <property type="evidence" value="ECO:0007669"/>
    <property type="project" value="InterPro"/>
</dbReference>
<dbReference type="InterPro" id="IPR019533">
    <property type="entry name" value="Peptidase_S26"/>
</dbReference>
<evidence type="ECO:0000313" key="8">
    <source>
        <dbReference type="EMBL" id="OHA14108.1"/>
    </source>
</evidence>
<feature type="active site" evidence="5">
    <location>
        <position position="99"/>
    </location>
</feature>
<keyword evidence="4 6" id="KW-0378">Hydrolase</keyword>
<keyword evidence="6" id="KW-0645">Protease</keyword>
<comment type="caution">
    <text evidence="8">The sequence shown here is derived from an EMBL/GenBank/DDBJ whole genome shotgun (WGS) entry which is preliminary data.</text>
</comment>
<dbReference type="EMBL" id="MHQZ01000017">
    <property type="protein sequence ID" value="OHA14108.1"/>
    <property type="molecule type" value="Genomic_DNA"/>
</dbReference>
<dbReference type="InterPro" id="IPR000223">
    <property type="entry name" value="Pept_S26A_signal_pept_1"/>
</dbReference>
<dbReference type="PANTHER" id="PTHR43390">
    <property type="entry name" value="SIGNAL PEPTIDASE I"/>
    <property type="match status" value="1"/>
</dbReference>
<feature type="domain" description="Peptidase S26" evidence="7">
    <location>
        <begin position="26"/>
        <end position="185"/>
    </location>
</feature>
<evidence type="ECO:0000256" key="3">
    <source>
        <dbReference type="ARBA" id="ARBA00013208"/>
    </source>
</evidence>
<keyword evidence="6" id="KW-0472">Membrane</keyword>
<dbReference type="PROSITE" id="PS00761">
    <property type="entry name" value="SPASE_I_3"/>
    <property type="match status" value="1"/>
</dbReference>
<comment type="similarity">
    <text evidence="2 6">Belongs to the peptidase S26 family.</text>
</comment>
<evidence type="ECO:0000256" key="4">
    <source>
        <dbReference type="ARBA" id="ARBA00022801"/>
    </source>
</evidence>
<feature type="transmembrane region" description="Helical" evidence="6">
    <location>
        <begin position="28"/>
        <end position="46"/>
    </location>
</feature>
<gene>
    <name evidence="8" type="ORF">A2909_02840</name>
</gene>
<dbReference type="AlphaFoldDB" id="A0A1G2LR44"/>
<name>A0A1G2LR44_9BACT</name>
<comment type="subcellular location">
    <subcellularLocation>
        <location evidence="6">Membrane</location>
        <topology evidence="6">Single-pass type II membrane protein</topology>
    </subcellularLocation>
</comment>
<dbReference type="GO" id="GO:0004252">
    <property type="term" value="F:serine-type endopeptidase activity"/>
    <property type="evidence" value="ECO:0007669"/>
    <property type="project" value="InterPro"/>
</dbReference>
<dbReference type="GO" id="GO:0016020">
    <property type="term" value="C:membrane"/>
    <property type="evidence" value="ECO:0007669"/>
    <property type="project" value="UniProtKB-SubCell"/>
</dbReference>
<dbReference type="PRINTS" id="PR00727">
    <property type="entry name" value="LEADERPTASE"/>
</dbReference>
<feature type="active site" evidence="5">
    <location>
        <position position="56"/>
    </location>
</feature>
<keyword evidence="6" id="KW-1133">Transmembrane helix</keyword>
<evidence type="ECO:0000259" key="7">
    <source>
        <dbReference type="Pfam" id="PF10502"/>
    </source>
</evidence>
<sequence>MNGRKEEIREEESEKKSQSRFAAGFKEIVKFVAISLLIIVPFRMWVAQPFVVSGASMEPNFLNGDYLIVDELTYNFREPKRGEIIIFKFPQNTSQFFIKRIVGLPKETVEITPDGVYIYNEEKPEGFLLGERYLYGIKTQSEKRVEIDENEYFVLGDNRLQSFDSRNWGALGSDYIVGRAWLRLWPINKIGFVEWFK</sequence>
<proteinExistence type="inferred from homology"/>
<organism evidence="8 9">
    <name type="scientific">Candidatus Tagabacteria bacterium RIFCSPLOWO2_01_FULL_39_11</name>
    <dbReference type="NCBI Taxonomy" id="1802295"/>
    <lineage>
        <taxon>Bacteria</taxon>
        <taxon>Candidatus Tagaibacteriota</taxon>
    </lineage>
</organism>
<dbReference type="InterPro" id="IPR036286">
    <property type="entry name" value="LexA/Signal_pep-like_sf"/>
</dbReference>